<dbReference type="InterPro" id="IPR028994">
    <property type="entry name" value="Integrin_alpha_N"/>
</dbReference>
<dbReference type="Pfam" id="PF00041">
    <property type="entry name" value="fn3"/>
    <property type="match status" value="1"/>
</dbReference>
<keyword evidence="2" id="KW-0677">Repeat</keyword>
<dbReference type="CDD" id="cd00063">
    <property type="entry name" value="FN3"/>
    <property type="match status" value="1"/>
</dbReference>
<reference evidence="6 7" key="1">
    <citation type="journal article" date="2014" name="Int. J. Syst. Evol. Microbiol.">
        <title>Phaeodactylibacter xiamenensis gen. nov., sp. nov., a member of the family Saprospiraceae isolated from the marine alga Phaeodactylum tricornutum.</title>
        <authorList>
            <person name="Chen Z.Jr."/>
            <person name="Lei X."/>
            <person name="Lai Q."/>
            <person name="Li Y."/>
            <person name="Zhang B."/>
            <person name="Zhang J."/>
            <person name="Zhang H."/>
            <person name="Yang L."/>
            <person name="Zheng W."/>
            <person name="Tian Y."/>
            <person name="Yu Z."/>
            <person name="Xu H.Jr."/>
            <person name="Zheng T."/>
        </authorList>
    </citation>
    <scope>NUCLEOTIDE SEQUENCE [LARGE SCALE GENOMIC DNA]</scope>
    <source>
        <strain evidence="6 7">KD52</strain>
    </source>
</reference>
<accession>A0A098S3C4</accession>
<dbReference type="Pfam" id="PF00932">
    <property type="entry name" value="LTD"/>
    <property type="match status" value="1"/>
</dbReference>
<evidence type="ECO:0000259" key="5">
    <source>
        <dbReference type="PROSITE" id="PS51841"/>
    </source>
</evidence>
<feature type="domain" description="HYR" evidence="3">
    <location>
        <begin position="1317"/>
        <end position="1400"/>
    </location>
</feature>
<dbReference type="PROSITE" id="PS50853">
    <property type="entry name" value="FN3"/>
    <property type="match status" value="1"/>
</dbReference>
<name>A0A098S3C4_9BACT</name>
<evidence type="ECO:0000256" key="2">
    <source>
        <dbReference type="ARBA" id="ARBA00022737"/>
    </source>
</evidence>
<dbReference type="SMART" id="SM00060">
    <property type="entry name" value="FN3"/>
    <property type="match status" value="1"/>
</dbReference>
<evidence type="ECO:0000313" key="7">
    <source>
        <dbReference type="Proteomes" id="UP000029736"/>
    </source>
</evidence>
<dbReference type="RefSeq" id="WP_044223979.1">
    <property type="nucleotide sequence ID" value="NZ_JPOS01000052.1"/>
</dbReference>
<dbReference type="InterPro" id="IPR013517">
    <property type="entry name" value="FG-GAP"/>
</dbReference>
<evidence type="ECO:0000313" key="6">
    <source>
        <dbReference type="EMBL" id="KGE86809.1"/>
    </source>
</evidence>
<keyword evidence="7" id="KW-1185">Reference proteome</keyword>
<gene>
    <name evidence="6" type="ORF">IX84_19040</name>
</gene>
<dbReference type="PROSITE" id="PS50825">
    <property type="entry name" value="HYR"/>
    <property type="match status" value="1"/>
</dbReference>
<dbReference type="InterPro" id="IPR036116">
    <property type="entry name" value="FN3_sf"/>
</dbReference>
<comment type="caution">
    <text evidence="6">The sequence shown here is derived from an EMBL/GenBank/DDBJ whole genome shotgun (WGS) entry which is preliminary data.</text>
</comment>
<sequence length="1688" mass="172336">CLGNDAGGFDVTVTDDCGAFYNISVGATTFFNVPAGATVTFIDLEGTPAGMTHQVNIALADAGPCDLSVEEVACLNAVTASELIYTADTSPPDALCANTTVFFDASGQASINPQDVDGGSTDDCATVLNYALDQSQFTCSDAPEVMVQLEVGDGNPATGSGTCMAAVTLIDDLLPSAVCQDLSIDLDGSGMASVSPQDVDGGSTDNCGVAGLTLDITQFSSADIGQNQVILTAEDAAGNLNSCLATVTVNGAPPNCSDGIQNGDETGVDCGGSNCPPCAVPCADPGFTSNTITTSADVAKSVYAMDLDGDGDADVLSTSLDDDKIAWYENDGSGNFGAQQVITTSADGAWSVYAMDLDGDGDADLLSASYGDNKIAWYENDGSGNFGAQQVITTSVDVARSVYAMDLDGDGDADVLSASSLDNKIAWYENDGSGNFGAQQVITTSADGAYSVYAMDLDGDGDADVLSASAFDDKIAWYENDGSGNFGAQQVITTSADAARSVYAMDLDGDGDADVLSASYSDDKIAWYENDGSGNFGAQQVITTSADGASSVYAMDLDGDGDADVLSASLNDDKIAWYENDGSGNFGAQQVITTSADAARSVYAMDLDGDGDADVLSASSNDDKIAWYENECTTTQNCLSENTLQITTIQSAPPLVLDENGEWFTVYNPTDSVVDLNGYTILDDGTDSHSITTSLLLPAGGSITLGNNADTLTNGGVHIDYAYGSDITLDDEEDEIVLVCSGTEVARATYSGGLFAGCTNPTVALGADGTVSITPAQVEDGTMALDGLAGLWLDVTDFDCSNQGQDNPVELTVVDTDGDTSTCMAIVSVIDNMAPTAVCADVTIALDSAGMALLVADSLDGGSTDNCATSFTYEASQVAFSCDDLGEQSVTLTVSDGSPDAESGNCTATVTVVDDAAPVAECQDAAVQLDAAGMATLSPEAVNNGSYDNCTPAAGLVLEVSQDQFDCGDLGQQTVSLFVSDGSPNSGSGSCMAMVTVEDLLPPQAECTDVTVQLDENGTAFLPSFNVDGGSSDNCGTLDLALSQSSFDCTHLGENAVDMIVSDGSNNQDTCTATITVEDVISPVAVCQPFSVSLDSTGFASIMADNVDGGSTDNCAGVSLMLNQSTFDCGDIGTNTVTLTVTDASNNMDTCQATVTVTDDLPPQAICADISVALDSIGQAMITTDLIGGASTDNCGAPDLSLSQADFDCSHIGANTVVLTATDGSNNTDTCTATVTVQDLMAPEAVCMAVTVQLDTMGAATLSAAAVGSNSTDNCVSVDLQLDENSFDCSQLGVNTVTLTVTDGSNNTDICTAEITVEDLVPPIASCEPMLALELDPSGQASLSAAEVDAGSFDNCTVADLSIDQTEFSCTDLGMQTVELTVTDNSGNTSACTTNVQITDVSKPFALCQDIEADLGPDGTLTLDGSSLDGGSLDNCGVATLTPNPSQLTCSDIGFNTVILTVADASGNFSTCVSSVSLIDNTPPNAVCVPSFTLEVDPESASPAIISATDLDSGSFDNCGIAQLSVDLFAFTCSDIGAPTPVTLTVIDDNGLESSCTSMVAVVNALEGQACDDGDDCTENDSYDANCNCAGTLIDEDNNGVCDFNECTSPINLQASNITANTADLSWTAVGPAIEYLVRYRVNGGIVLNALATSESITLTGLPGSAQIEWRVRAICDGGQSSFSSVDT</sequence>
<dbReference type="SUPFAM" id="SSF49265">
    <property type="entry name" value="Fibronectin type III"/>
    <property type="match status" value="1"/>
</dbReference>
<feature type="domain" description="LTD" evidence="5">
    <location>
        <begin position="640"/>
        <end position="752"/>
    </location>
</feature>
<evidence type="ECO:0000259" key="4">
    <source>
        <dbReference type="PROSITE" id="PS50853"/>
    </source>
</evidence>
<dbReference type="SUPFAM" id="SSF69318">
    <property type="entry name" value="Integrin alpha N-terminal domain"/>
    <property type="match status" value="1"/>
</dbReference>
<dbReference type="STRING" id="1524460.IX84_19040"/>
<dbReference type="InterPro" id="IPR003961">
    <property type="entry name" value="FN3_dom"/>
</dbReference>
<dbReference type="Proteomes" id="UP000029736">
    <property type="component" value="Unassembled WGS sequence"/>
</dbReference>
<dbReference type="InterPro" id="IPR013783">
    <property type="entry name" value="Ig-like_fold"/>
</dbReference>
<feature type="non-terminal residue" evidence="6">
    <location>
        <position position="1"/>
    </location>
</feature>
<keyword evidence="1" id="KW-0732">Signal</keyword>
<dbReference type="InterPro" id="IPR001322">
    <property type="entry name" value="Lamin_tail_dom"/>
</dbReference>
<dbReference type="PANTHER" id="PTHR44103">
    <property type="entry name" value="PROPROTEIN CONVERTASE P"/>
    <property type="match status" value="1"/>
</dbReference>
<evidence type="ECO:0000259" key="3">
    <source>
        <dbReference type="PROSITE" id="PS50825"/>
    </source>
</evidence>
<feature type="non-terminal residue" evidence="6">
    <location>
        <position position="1688"/>
    </location>
</feature>
<evidence type="ECO:0000256" key="1">
    <source>
        <dbReference type="ARBA" id="ARBA00022729"/>
    </source>
</evidence>
<dbReference type="InterPro" id="IPR003410">
    <property type="entry name" value="HYR_dom"/>
</dbReference>
<dbReference type="PANTHER" id="PTHR44103:SF1">
    <property type="entry name" value="PROPROTEIN CONVERTASE P"/>
    <property type="match status" value="1"/>
</dbReference>
<dbReference type="EMBL" id="JPOS01000052">
    <property type="protein sequence ID" value="KGE86809.1"/>
    <property type="molecule type" value="Genomic_DNA"/>
</dbReference>
<dbReference type="Gene3D" id="2.130.10.130">
    <property type="entry name" value="Integrin alpha, N-terminal"/>
    <property type="match status" value="1"/>
</dbReference>
<dbReference type="Pfam" id="PF13517">
    <property type="entry name" value="FG-GAP_3"/>
    <property type="match status" value="3"/>
</dbReference>
<proteinExistence type="predicted"/>
<dbReference type="InterPro" id="IPR036415">
    <property type="entry name" value="Lamin_tail_dom_sf"/>
</dbReference>
<feature type="domain" description="Fibronectin type-III" evidence="4">
    <location>
        <begin position="1609"/>
        <end position="1688"/>
    </location>
</feature>
<dbReference type="PROSITE" id="PS51841">
    <property type="entry name" value="LTD"/>
    <property type="match status" value="1"/>
</dbReference>
<protein>
    <recommendedName>
        <fullName evidence="8">HYR domain-containing protein</fullName>
    </recommendedName>
</protein>
<dbReference type="SUPFAM" id="SSF74853">
    <property type="entry name" value="Lamin A/C globular tail domain"/>
    <property type="match status" value="1"/>
</dbReference>
<organism evidence="6 7">
    <name type="scientific">Phaeodactylibacter xiamenensis</name>
    <dbReference type="NCBI Taxonomy" id="1524460"/>
    <lineage>
        <taxon>Bacteria</taxon>
        <taxon>Pseudomonadati</taxon>
        <taxon>Bacteroidota</taxon>
        <taxon>Saprospiria</taxon>
        <taxon>Saprospirales</taxon>
        <taxon>Haliscomenobacteraceae</taxon>
        <taxon>Phaeodactylibacter</taxon>
    </lineage>
</organism>
<dbReference type="Gene3D" id="2.60.40.10">
    <property type="entry name" value="Immunoglobulins"/>
    <property type="match status" value="2"/>
</dbReference>
<evidence type="ECO:0008006" key="8">
    <source>
        <dbReference type="Google" id="ProtNLM"/>
    </source>
</evidence>